<feature type="domain" description="ABC3 transporter permease C-terminal" evidence="8">
    <location>
        <begin position="354"/>
        <end position="470"/>
    </location>
</feature>
<keyword evidence="2" id="KW-1003">Cell membrane</keyword>
<evidence type="ECO:0000256" key="2">
    <source>
        <dbReference type="ARBA" id="ARBA00022475"/>
    </source>
</evidence>
<dbReference type="GO" id="GO:0005886">
    <property type="term" value="C:plasma membrane"/>
    <property type="evidence" value="ECO:0007669"/>
    <property type="project" value="UniProtKB-SubCell"/>
</dbReference>
<evidence type="ECO:0000259" key="8">
    <source>
        <dbReference type="Pfam" id="PF02687"/>
    </source>
</evidence>
<dbReference type="KEGG" id="pfer:IRI77_06185"/>
<comment type="similarity">
    <text evidence="6">Belongs to the ABC-4 integral membrane protein family.</text>
</comment>
<accession>A0A7S7NTI1</accession>
<dbReference type="AlphaFoldDB" id="A0A7S7NTI1"/>
<dbReference type="RefSeq" id="WP_194451200.1">
    <property type="nucleotide sequence ID" value="NZ_CP063849.1"/>
</dbReference>
<feature type="domain" description="MacB-like periplasmic core" evidence="9">
    <location>
        <begin position="90"/>
        <end position="311"/>
    </location>
</feature>
<feature type="transmembrane region" description="Helical" evidence="7">
    <location>
        <begin position="755"/>
        <end position="782"/>
    </location>
</feature>
<evidence type="ECO:0000256" key="5">
    <source>
        <dbReference type="ARBA" id="ARBA00023136"/>
    </source>
</evidence>
<evidence type="ECO:0000259" key="9">
    <source>
        <dbReference type="Pfam" id="PF12704"/>
    </source>
</evidence>
<evidence type="ECO:0000256" key="4">
    <source>
        <dbReference type="ARBA" id="ARBA00022989"/>
    </source>
</evidence>
<dbReference type="InterPro" id="IPR003838">
    <property type="entry name" value="ABC3_permease_C"/>
</dbReference>
<keyword evidence="5 7" id="KW-0472">Membrane</keyword>
<feature type="transmembrane region" description="Helical" evidence="7">
    <location>
        <begin position="489"/>
        <end position="517"/>
    </location>
</feature>
<dbReference type="EMBL" id="CP063849">
    <property type="protein sequence ID" value="QOY89538.1"/>
    <property type="molecule type" value="Genomic_DNA"/>
</dbReference>
<dbReference type="PANTHER" id="PTHR30572">
    <property type="entry name" value="MEMBRANE COMPONENT OF TRANSPORTER-RELATED"/>
    <property type="match status" value="1"/>
</dbReference>
<evidence type="ECO:0000256" key="3">
    <source>
        <dbReference type="ARBA" id="ARBA00022692"/>
    </source>
</evidence>
<dbReference type="InterPro" id="IPR017800">
    <property type="entry name" value="ADOP"/>
</dbReference>
<evidence type="ECO:0000256" key="7">
    <source>
        <dbReference type="SAM" id="Phobius"/>
    </source>
</evidence>
<evidence type="ECO:0000313" key="10">
    <source>
        <dbReference type="EMBL" id="QOY89538.1"/>
    </source>
</evidence>
<dbReference type="Pfam" id="PF12704">
    <property type="entry name" value="MacB_PCD"/>
    <property type="match status" value="2"/>
</dbReference>
<comment type="subcellular location">
    <subcellularLocation>
        <location evidence="1">Cell membrane</location>
        <topology evidence="1">Multi-pass membrane protein</topology>
    </subcellularLocation>
</comment>
<evidence type="ECO:0000256" key="1">
    <source>
        <dbReference type="ARBA" id="ARBA00004651"/>
    </source>
</evidence>
<feature type="transmembrane region" description="Helical" evidence="7">
    <location>
        <begin position="403"/>
        <end position="425"/>
    </location>
</feature>
<keyword evidence="11" id="KW-1185">Reference proteome</keyword>
<protein>
    <submittedName>
        <fullName evidence="10">ABC transporter permease</fullName>
    </submittedName>
</protein>
<sequence length="880" mass="94478">MNWIQQLFSRRQLDRDLAEEIRQHMEEKVEELMAGGLPRKDAELAARRAFGNPASLEEQGRDVWRWAAVEDFLTDVRFALRQLRKSPSFTLACILTLALGIGANTVVFSVVNAVVLRPLPFAQPERLAVVGAIDARRPEEISDFSYPNFFDLRKDNTVFEHLVSFRSTDATLTGSSRPVHVRAQIVSWDLFPLLGIQPALGRGFVRQEEESGQRAVVLSHEVWRDEFGGDPGIVGRSVTVDSQPHTVVGIAPRDFAFPPGDRTVGVWLTLGRDADSSTITPITKQRGARLLSALARLKPGVSMRQARAQLDVVAASLARAYPDSNKNMAKTQVLPAASALAGEAKGPLFLLLGAVGLVLLIACANIANLLLSRTAERSREFALRAAIGAGQGRIVRQLITESLTLSVIGCGLGIAAAMWTAQFLLPLVGDAVPRIQETSIDGRVLGFSVALAILTTVLFGLAPAIRVAKSDFQAGLREGGRSVTDNSDGLRGALCVGQIALGLVLLSAASLLIASFVQLLRRDLGLQPERVLSFSVDLPGKAYPKPRQLSFHSELLDRLASLPGVEAAALAMPLPLTGSQMHIAFNIQERPARPSERPSSDMALVTPGYFKTIGAPLLQGRGFTERDDDSAPPVLVVNRAFADRFFPGEDAVGKWIQPGASTGPGDPKMRQIIGIVGNARQSMLKAAADPIYYFPYKQLPWCCASVVVRSAAAPGLLEPEIRRTVSALDKQLPVFDVVTLDTILTKGFAQARVPVYLLGGFAGIALLLTVVGLYGVLAYSVVRRTREFGVRIALGASRHEVLGLVLRRATRLVLTGIVLGLAGALAVGRLISQLLIGVSSTSPLLLTAACVVLALTAASAAYFPARRAASIDPVRALRAE</sequence>
<feature type="transmembrane region" description="Helical" evidence="7">
    <location>
        <begin position="844"/>
        <end position="865"/>
    </location>
</feature>
<dbReference type="NCBIfam" id="TIGR03434">
    <property type="entry name" value="ADOP"/>
    <property type="match status" value="1"/>
</dbReference>
<dbReference type="GO" id="GO:0022857">
    <property type="term" value="F:transmembrane transporter activity"/>
    <property type="evidence" value="ECO:0007669"/>
    <property type="project" value="TreeGrafter"/>
</dbReference>
<gene>
    <name evidence="10" type="ORF">IRI77_06185</name>
</gene>
<feature type="transmembrane region" description="Helical" evidence="7">
    <location>
        <begin position="89"/>
        <end position="116"/>
    </location>
</feature>
<dbReference type="Pfam" id="PF02687">
    <property type="entry name" value="FtsX"/>
    <property type="match status" value="2"/>
</dbReference>
<evidence type="ECO:0000256" key="6">
    <source>
        <dbReference type="ARBA" id="ARBA00038076"/>
    </source>
</evidence>
<keyword evidence="3 7" id="KW-0812">Transmembrane</keyword>
<dbReference type="InterPro" id="IPR050250">
    <property type="entry name" value="Macrolide_Exporter_MacB"/>
</dbReference>
<feature type="transmembrane region" description="Helical" evidence="7">
    <location>
        <begin position="348"/>
        <end position="371"/>
    </location>
</feature>
<feature type="domain" description="ABC3 transporter permease C-terminal" evidence="8">
    <location>
        <begin position="761"/>
        <end position="873"/>
    </location>
</feature>
<dbReference type="InterPro" id="IPR025857">
    <property type="entry name" value="MacB_PCD"/>
</dbReference>
<dbReference type="NCBIfam" id="NF038403">
    <property type="entry name" value="perm_prefix_1"/>
    <property type="match status" value="1"/>
</dbReference>
<keyword evidence="4 7" id="KW-1133">Transmembrane helix</keyword>
<proteinExistence type="inferred from homology"/>
<dbReference type="PANTHER" id="PTHR30572:SF4">
    <property type="entry name" value="ABC TRANSPORTER PERMEASE YTRF"/>
    <property type="match status" value="1"/>
</dbReference>
<evidence type="ECO:0000313" key="11">
    <source>
        <dbReference type="Proteomes" id="UP000593892"/>
    </source>
</evidence>
<feature type="transmembrane region" description="Helical" evidence="7">
    <location>
        <begin position="812"/>
        <end position="832"/>
    </location>
</feature>
<name>A0A7S7NTI1_PALFE</name>
<dbReference type="Proteomes" id="UP000593892">
    <property type="component" value="Chromosome"/>
</dbReference>
<organism evidence="10 11">
    <name type="scientific">Paludibaculum fermentans</name>
    <dbReference type="NCBI Taxonomy" id="1473598"/>
    <lineage>
        <taxon>Bacteria</taxon>
        <taxon>Pseudomonadati</taxon>
        <taxon>Acidobacteriota</taxon>
        <taxon>Terriglobia</taxon>
        <taxon>Bryobacterales</taxon>
        <taxon>Bryobacteraceae</taxon>
        <taxon>Paludibaculum</taxon>
    </lineage>
</organism>
<feature type="domain" description="MacB-like periplasmic core" evidence="9">
    <location>
        <begin position="499"/>
        <end position="699"/>
    </location>
</feature>
<feature type="transmembrane region" description="Helical" evidence="7">
    <location>
        <begin position="445"/>
        <end position="468"/>
    </location>
</feature>
<reference evidence="10 11" key="1">
    <citation type="submission" date="2020-10" db="EMBL/GenBank/DDBJ databases">
        <title>Complete genome sequence of Paludibaculum fermentans P105T, a facultatively anaerobic acidobacterium capable of dissimilatory Fe(III) reduction.</title>
        <authorList>
            <person name="Dedysh S.N."/>
            <person name="Beletsky A.V."/>
            <person name="Kulichevskaya I.S."/>
            <person name="Mardanov A.V."/>
            <person name="Ravin N.V."/>
        </authorList>
    </citation>
    <scope>NUCLEOTIDE SEQUENCE [LARGE SCALE GENOMIC DNA]</scope>
    <source>
        <strain evidence="10 11">P105</strain>
    </source>
</reference>
<dbReference type="InterPro" id="IPR047928">
    <property type="entry name" value="Perm_prefix_1"/>
</dbReference>